<protein>
    <submittedName>
        <fullName evidence="2">Uncharacterized protein</fullName>
    </submittedName>
</protein>
<dbReference type="AlphaFoldDB" id="A0A2T3ZNE6"/>
<accession>A0A2T3ZNE6</accession>
<dbReference type="EMBL" id="KZ679256">
    <property type="protein sequence ID" value="PTB46335.1"/>
    <property type="molecule type" value="Genomic_DNA"/>
</dbReference>
<evidence type="ECO:0000256" key="1">
    <source>
        <dbReference type="SAM" id="MobiDB-lite"/>
    </source>
</evidence>
<evidence type="ECO:0000313" key="3">
    <source>
        <dbReference type="Proteomes" id="UP000240493"/>
    </source>
</evidence>
<dbReference type="Proteomes" id="UP000240493">
    <property type="component" value="Unassembled WGS sequence"/>
</dbReference>
<gene>
    <name evidence="2" type="ORF">M441DRAFT_213550</name>
</gene>
<proteinExistence type="predicted"/>
<keyword evidence="3" id="KW-1185">Reference proteome</keyword>
<name>A0A2T3ZNE6_TRIA4</name>
<feature type="compositionally biased region" description="Basic and acidic residues" evidence="1">
    <location>
        <begin position="1"/>
        <end position="12"/>
    </location>
</feature>
<organism evidence="2 3">
    <name type="scientific">Trichoderma asperellum (strain ATCC 204424 / CBS 433.97 / NBRC 101777)</name>
    <dbReference type="NCBI Taxonomy" id="1042311"/>
    <lineage>
        <taxon>Eukaryota</taxon>
        <taxon>Fungi</taxon>
        <taxon>Dikarya</taxon>
        <taxon>Ascomycota</taxon>
        <taxon>Pezizomycotina</taxon>
        <taxon>Sordariomycetes</taxon>
        <taxon>Hypocreomycetidae</taxon>
        <taxon>Hypocreales</taxon>
        <taxon>Hypocreaceae</taxon>
        <taxon>Trichoderma</taxon>
    </lineage>
</organism>
<feature type="region of interest" description="Disordered" evidence="1">
    <location>
        <begin position="1"/>
        <end position="28"/>
    </location>
</feature>
<evidence type="ECO:0000313" key="2">
    <source>
        <dbReference type="EMBL" id="PTB46335.1"/>
    </source>
</evidence>
<sequence>MPKDVIIRDSRSPSDASSMRLKRHRHRRGRKIASSFRCFLVHGVHAHSPQSAVVVLLLLFTGSTYPARRLYELARKVIATQ</sequence>
<reference evidence="2 3" key="1">
    <citation type="submission" date="2016-07" db="EMBL/GenBank/DDBJ databases">
        <title>Multiple horizontal gene transfer events from other fungi enriched the ability of initially mycotrophic Trichoderma (Ascomycota) to feed on dead plant biomass.</title>
        <authorList>
            <consortium name="DOE Joint Genome Institute"/>
            <person name="Aerts A."/>
            <person name="Atanasova L."/>
            <person name="Chenthamara K."/>
            <person name="Zhang J."/>
            <person name="Grujic M."/>
            <person name="Henrissat B."/>
            <person name="Kuo A."/>
            <person name="Salamov A."/>
            <person name="Lipzen A."/>
            <person name="Labutti K."/>
            <person name="Barry K."/>
            <person name="Miao Y."/>
            <person name="Rahimi M.J."/>
            <person name="Shen Q."/>
            <person name="Grigoriev I.V."/>
            <person name="Kubicek C.P."/>
            <person name="Druzhinina I.S."/>
        </authorList>
    </citation>
    <scope>NUCLEOTIDE SEQUENCE [LARGE SCALE GENOMIC DNA]</scope>
    <source>
        <strain evidence="2 3">CBS 433.97</strain>
    </source>
</reference>